<evidence type="ECO:0000313" key="2">
    <source>
        <dbReference type="Proteomes" id="UP001145742"/>
    </source>
</evidence>
<proteinExistence type="predicted"/>
<evidence type="ECO:0008006" key="3">
    <source>
        <dbReference type="Google" id="ProtNLM"/>
    </source>
</evidence>
<protein>
    <recommendedName>
        <fullName evidence="3">Reverse transcriptase domain-containing protein</fullName>
    </recommendedName>
</protein>
<evidence type="ECO:0000313" key="1">
    <source>
        <dbReference type="EMBL" id="KAJ7415078.1"/>
    </source>
</evidence>
<keyword evidence="2" id="KW-1185">Reference proteome</keyword>
<dbReference type="EMBL" id="WHWB01033997">
    <property type="protein sequence ID" value="KAJ7415078.1"/>
    <property type="molecule type" value="Genomic_DNA"/>
</dbReference>
<dbReference type="PANTHER" id="PTHR33332">
    <property type="entry name" value="REVERSE TRANSCRIPTASE DOMAIN-CONTAINING PROTEIN"/>
    <property type="match status" value="1"/>
</dbReference>
<dbReference type="Proteomes" id="UP001145742">
    <property type="component" value="Unassembled WGS sequence"/>
</dbReference>
<name>A0ABQ9D9P1_9PASS</name>
<organism evidence="1 2">
    <name type="scientific">Willisornis vidua</name>
    <name type="common">Xingu scale-backed antbird</name>
    <dbReference type="NCBI Taxonomy" id="1566151"/>
    <lineage>
        <taxon>Eukaryota</taxon>
        <taxon>Metazoa</taxon>
        <taxon>Chordata</taxon>
        <taxon>Craniata</taxon>
        <taxon>Vertebrata</taxon>
        <taxon>Euteleostomi</taxon>
        <taxon>Archelosauria</taxon>
        <taxon>Archosauria</taxon>
        <taxon>Dinosauria</taxon>
        <taxon>Saurischia</taxon>
        <taxon>Theropoda</taxon>
        <taxon>Coelurosauria</taxon>
        <taxon>Aves</taxon>
        <taxon>Neognathae</taxon>
        <taxon>Neoaves</taxon>
        <taxon>Telluraves</taxon>
        <taxon>Australaves</taxon>
        <taxon>Passeriformes</taxon>
        <taxon>Thamnophilidae</taxon>
        <taxon>Willisornis</taxon>
    </lineage>
</organism>
<gene>
    <name evidence="1" type="ORF">WISP_79845</name>
</gene>
<sequence>MEISDYLIPQRPLQRPVLFNDFINNIDTVTECTFSRFPDDTNLGGAVDTPEGKDAIHRNLDKLKKWILDLGWGNSEYQYRMRSKCSKSNKQCGLAAQKGNHILSCTPSSAVRQSPSCWAKGNITAMFQKRRKEDRDLQTGESELCDWEGQEADPHRDNVKAMQDKTMIQASQQGFTEGKSFLITLVAFYDGVAATVDKRRLTFLMYLDFCKAFDTIPHNTIISKL</sequence>
<accession>A0ABQ9D9P1</accession>
<reference evidence="1" key="1">
    <citation type="submission" date="2019-10" db="EMBL/GenBank/DDBJ databases">
        <authorList>
            <person name="Soares A.E.R."/>
            <person name="Aleixo A."/>
            <person name="Schneider P."/>
            <person name="Miyaki C.Y."/>
            <person name="Schneider M.P."/>
            <person name="Mello C."/>
            <person name="Vasconcelos A.T.R."/>
        </authorList>
    </citation>
    <scope>NUCLEOTIDE SEQUENCE</scope>
    <source>
        <tissue evidence="1">Muscle</tissue>
    </source>
</reference>
<comment type="caution">
    <text evidence="1">The sequence shown here is derived from an EMBL/GenBank/DDBJ whole genome shotgun (WGS) entry which is preliminary data.</text>
</comment>